<comment type="cofactor">
    <cofactor evidence="14 15">
        <name>[4Fe-4S] cluster</name>
        <dbReference type="ChEBI" id="CHEBI:49883"/>
    </cofactor>
    <text evidence="14 15">Binds 1 [4Fe-4S] cluster. The cluster is coordinated with 3 cysteines and an exchangeable S-adenosyl-L-methionine.</text>
</comment>
<comment type="subunit">
    <text evidence="3 14">Homodimer.</text>
</comment>
<evidence type="ECO:0000313" key="18">
    <source>
        <dbReference type="Proteomes" id="UP000264071"/>
    </source>
</evidence>
<dbReference type="GO" id="GO:0004076">
    <property type="term" value="F:biotin synthase activity"/>
    <property type="evidence" value="ECO:0007669"/>
    <property type="project" value="UniProtKB-UniRule"/>
</dbReference>
<reference evidence="17 18" key="1">
    <citation type="journal article" date="2018" name="Nat. Biotechnol.">
        <title>A standardized bacterial taxonomy based on genome phylogeny substantially revises the tree of life.</title>
        <authorList>
            <person name="Parks D.H."/>
            <person name="Chuvochina M."/>
            <person name="Waite D.W."/>
            <person name="Rinke C."/>
            <person name="Skarshewski A."/>
            <person name="Chaumeil P.A."/>
            <person name="Hugenholtz P."/>
        </authorList>
    </citation>
    <scope>NUCLEOTIDE SEQUENCE [LARGE SCALE GENOMIC DNA]</scope>
    <source>
        <strain evidence="17">UBA8844</strain>
    </source>
</reference>
<dbReference type="GO" id="GO:0051537">
    <property type="term" value="F:2 iron, 2 sulfur cluster binding"/>
    <property type="evidence" value="ECO:0007669"/>
    <property type="project" value="UniProtKB-KW"/>
</dbReference>
<comment type="cofactor">
    <cofactor evidence="15">
        <name>[2Fe-2S] cluster</name>
        <dbReference type="ChEBI" id="CHEBI:190135"/>
    </cofactor>
    <text evidence="15">Binds 1 [2Fe-2S] cluster. The cluster is coordinated with 3 cysteines and 1 arginine.</text>
</comment>
<keyword evidence="6 14" id="KW-0808">Transferase</keyword>
<dbReference type="Proteomes" id="UP000264071">
    <property type="component" value="Unassembled WGS sequence"/>
</dbReference>
<dbReference type="InterPro" id="IPR010722">
    <property type="entry name" value="BATS_dom"/>
</dbReference>
<dbReference type="Pfam" id="PF06968">
    <property type="entry name" value="BATS"/>
    <property type="match status" value="1"/>
</dbReference>
<keyword evidence="10 14" id="KW-0093">Biotin biosynthesis</keyword>
<keyword evidence="12 14" id="KW-0411">Iron-sulfur</keyword>
<evidence type="ECO:0000256" key="1">
    <source>
        <dbReference type="ARBA" id="ARBA00004942"/>
    </source>
</evidence>
<evidence type="ECO:0000256" key="3">
    <source>
        <dbReference type="ARBA" id="ARBA00011738"/>
    </source>
</evidence>
<dbReference type="GO" id="GO:0005506">
    <property type="term" value="F:iron ion binding"/>
    <property type="evidence" value="ECO:0007669"/>
    <property type="project" value="UniProtKB-UniRule"/>
</dbReference>
<evidence type="ECO:0000256" key="8">
    <source>
        <dbReference type="ARBA" id="ARBA00022714"/>
    </source>
</evidence>
<keyword evidence="5 14" id="KW-0004">4Fe-4S</keyword>
<dbReference type="NCBIfam" id="TIGR00433">
    <property type="entry name" value="bioB"/>
    <property type="match status" value="1"/>
</dbReference>
<protein>
    <recommendedName>
        <fullName evidence="4 14">Biotin synthase</fullName>
        <ecNumber evidence="4 14">2.8.1.6</ecNumber>
    </recommendedName>
</protein>
<feature type="binding site" evidence="14 15">
    <location>
        <position position="275"/>
    </location>
    <ligand>
        <name>[2Fe-2S] cluster</name>
        <dbReference type="ChEBI" id="CHEBI:190135"/>
    </ligand>
</feature>
<comment type="pathway">
    <text evidence="1 14">Cofactor biosynthesis; biotin biosynthesis; biotin from 7,8-diaminononanoate: step 2/2.</text>
</comment>
<evidence type="ECO:0000313" key="17">
    <source>
        <dbReference type="EMBL" id="HCT58104.1"/>
    </source>
</evidence>
<dbReference type="CDD" id="cd01335">
    <property type="entry name" value="Radical_SAM"/>
    <property type="match status" value="1"/>
</dbReference>
<dbReference type="OMA" id="NICTTHT"/>
<comment type="catalytic activity">
    <reaction evidence="13 14">
        <text>(4R,5S)-dethiobiotin + (sulfur carrier)-SH + 2 reduced [2Fe-2S]-[ferredoxin] + 2 S-adenosyl-L-methionine = (sulfur carrier)-H + biotin + 2 5'-deoxyadenosine + 2 L-methionine + 2 oxidized [2Fe-2S]-[ferredoxin]</text>
        <dbReference type="Rhea" id="RHEA:22060"/>
        <dbReference type="Rhea" id="RHEA-COMP:10000"/>
        <dbReference type="Rhea" id="RHEA-COMP:10001"/>
        <dbReference type="Rhea" id="RHEA-COMP:14737"/>
        <dbReference type="Rhea" id="RHEA-COMP:14739"/>
        <dbReference type="ChEBI" id="CHEBI:17319"/>
        <dbReference type="ChEBI" id="CHEBI:29917"/>
        <dbReference type="ChEBI" id="CHEBI:33737"/>
        <dbReference type="ChEBI" id="CHEBI:33738"/>
        <dbReference type="ChEBI" id="CHEBI:57586"/>
        <dbReference type="ChEBI" id="CHEBI:57844"/>
        <dbReference type="ChEBI" id="CHEBI:59789"/>
        <dbReference type="ChEBI" id="CHEBI:64428"/>
        <dbReference type="ChEBI" id="CHEBI:149473"/>
        <dbReference type="EC" id="2.8.1.6"/>
    </reaction>
</comment>
<evidence type="ECO:0000256" key="12">
    <source>
        <dbReference type="ARBA" id="ARBA00023014"/>
    </source>
</evidence>
<dbReference type="EMBL" id="DPIY01000010">
    <property type="protein sequence ID" value="HCT58104.1"/>
    <property type="molecule type" value="Genomic_DNA"/>
</dbReference>
<keyword evidence="8 14" id="KW-0001">2Fe-2S</keyword>
<evidence type="ECO:0000256" key="2">
    <source>
        <dbReference type="ARBA" id="ARBA00010765"/>
    </source>
</evidence>
<dbReference type="GO" id="GO:0009102">
    <property type="term" value="P:biotin biosynthetic process"/>
    <property type="evidence" value="ECO:0007669"/>
    <property type="project" value="UniProtKB-UniRule"/>
</dbReference>
<dbReference type="PIRSF" id="PIRSF001619">
    <property type="entry name" value="Biotin_synth"/>
    <property type="match status" value="1"/>
</dbReference>
<dbReference type="SMART" id="SM00876">
    <property type="entry name" value="BATS"/>
    <property type="match status" value="1"/>
</dbReference>
<dbReference type="AlphaFoldDB" id="A0A3D4VB85"/>
<accession>A0A3D4VB85</accession>
<feature type="domain" description="Radical SAM core" evidence="16">
    <location>
        <begin position="54"/>
        <end position="280"/>
    </location>
</feature>
<keyword evidence="7 14" id="KW-0949">S-adenosyl-L-methionine</keyword>
<dbReference type="InterPro" id="IPR007197">
    <property type="entry name" value="rSAM"/>
</dbReference>
<evidence type="ECO:0000256" key="13">
    <source>
        <dbReference type="ARBA" id="ARBA00051157"/>
    </source>
</evidence>
<dbReference type="InterPro" id="IPR013785">
    <property type="entry name" value="Aldolase_TIM"/>
</dbReference>
<dbReference type="InterPro" id="IPR002684">
    <property type="entry name" value="Biotin_synth/BioAB"/>
</dbReference>
<evidence type="ECO:0000256" key="9">
    <source>
        <dbReference type="ARBA" id="ARBA00022723"/>
    </source>
</evidence>
<dbReference type="PANTHER" id="PTHR22976:SF2">
    <property type="entry name" value="BIOTIN SYNTHASE, MITOCHONDRIAL"/>
    <property type="match status" value="1"/>
</dbReference>
<evidence type="ECO:0000256" key="11">
    <source>
        <dbReference type="ARBA" id="ARBA00023004"/>
    </source>
</evidence>
<dbReference type="EC" id="2.8.1.6" evidence="4 14"/>
<dbReference type="GO" id="GO:0051539">
    <property type="term" value="F:4 iron, 4 sulfur cluster binding"/>
    <property type="evidence" value="ECO:0007669"/>
    <property type="project" value="UniProtKB-KW"/>
</dbReference>
<dbReference type="HAMAP" id="MF_01694">
    <property type="entry name" value="BioB"/>
    <property type="match status" value="1"/>
</dbReference>
<dbReference type="PROSITE" id="PS51918">
    <property type="entry name" value="RADICAL_SAM"/>
    <property type="match status" value="1"/>
</dbReference>
<comment type="cofactor">
    <cofactor evidence="14">
        <name>[2Fe-2S] cluster</name>
        <dbReference type="ChEBI" id="CHEBI:190135"/>
    </cofactor>
    <text evidence="14">Binds 1 [2Fe-2S] cluster. The cluster is coordinated with 3 cysteines and 1 arginine.</text>
</comment>
<dbReference type="UniPathway" id="UPA00078">
    <property type="reaction ID" value="UER00162"/>
</dbReference>
<evidence type="ECO:0000256" key="14">
    <source>
        <dbReference type="HAMAP-Rule" id="MF_01694"/>
    </source>
</evidence>
<comment type="caution">
    <text evidence="17">The sequence shown here is derived from an EMBL/GenBank/DDBJ whole genome shotgun (WGS) entry which is preliminary data.</text>
</comment>
<feature type="binding site" evidence="14 15">
    <location>
        <position position="73"/>
    </location>
    <ligand>
        <name>[4Fe-4S] cluster</name>
        <dbReference type="ChEBI" id="CHEBI:49883"/>
        <note>4Fe-4S-S-AdoMet</note>
    </ligand>
</feature>
<feature type="binding site" evidence="14 15">
    <location>
        <position position="205"/>
    </location>
    <ligand>
        <name>[2Fe-2S] cluster</name>
        <dbReference type="ChEBI" id="CHEBI:190135"/>
    </ligand>
</feature>
<dbReference type="SFLD" id="SFLDS00029">
    <property type="entry name" value="Radical_SAM"/>
    <property type="match status" value="1"/>
</dbReference>
<keyword evidence="9 14" id="KW-0479">Metal-binding</keyword>
<comment type="similarity">
    <text evidence="2 14">Belongs to the radical SAM superfamily. Biotin synthase family.</text>
</comment>
<dbReference type="InterPro" id="IPR006638">
    <property type="entry name" value="Elp3/MiaA/NifB-like_rSAM"/>
</dbReference>
<evidence type="ECO:0000256" key="15">
    <source>
        <dbReference type="PIRSR" id="PIRSR001619-1"/>
    </source>
</evidence>
<proteinExistence type="inferred from homology"/>
<feature type="binding site" evidence="14 15">
    <location>
        <position position="76"/>
    </location>
    <ligand>
        <name>[4Fe-4S] cluster</name>
        <dbReference type="ChEBI" id="CHEBI:49883"/>
        <note>4Fe-4S-S-AdoMet</note>
    </ligand>
</feature>
<evidence type="ECO:0000256" key="4">
    <source>
        <dbReference type="ARBA" id="ARBA00012236"/>
    </source>
</evidence>
<dbReference type="FunFam" id="3.20.20.70:FF:000026">
    <property type="entry name" value="Biotin synthase"/>
    <property type="match status" value="1"/>
</dbReference>
<dbReference type="Pfam" id="PF04055">
    <property type="entry name" value="Radical_SAM"/>
    <property type="match status" value="1"/>
</dbReference>
<dbReference type="InterPro" id="IPR058240">
    <property type="entry name" value="rSAM_sf"/>
</dbReference>
<evidence type="ECO:0000256" key="7">
    <source>
        <dbReference type="ARBA" id="ARBA00022691"/>
    </source>
</evidence>
<evidence type="ECO:0000256" key="5">
    <source>
        <dbReference type="ARBA" id="ARBA00022485"/>
    </source>
</evidence>
<sequence>MTDRSYDWQRLADRSLAGDVLTRDEAHAVLTASDDVLLDQLAAAYRVRRATWGNRVRLHFLLNAQSGLCPEDCGYCSQSKISTAEIEKYPMLAQDRIMEAADRAAALKAGTLCMVISGRTPGERVFGKVLDAVRAVREKHDLKICACLGLLNEEQVLRLKDAGVETVNHNLNTSANYTPEVVGTHTFEDRVNTVQAVKAAGMKTCSGGILGMGESDDDVIDLALSLRELDVKSVPVNFLIPVPGTSFAGIRELDPRRCLRILSLYRFLLPTQEIRISGGREVHLRSMQVMGLYPANSIFVGDYLTTQGQTARDDMRMIEDAGFVLETPDGEPLVGDPFEGVPEEYPRAPLPLVEV</sequence>
<gene>
    <name evidence="14" type="primary">bioB</name>
    <name evidence="17" type="ORF">DGD08_12945</name>
</gene>
<feature type="binding site" evidence="14 15">
    <location>
        <position position="145"/>
    </location>
    <ligand>
        <name>[2Fe-2S] cluster</name>
        <dbReference type="ChEBI" id="CHEBI:190135"/>
    </ligand>
</feature>
<dbReference type="SFLD" id="SFLDG01278">
    <property type="entry name" value="biotin_synthase_like"/>
    <property type="match status" value="1"/>
</dbReference>
<keyword evidence="11 14" id="KW-0408">Iron</keyword>
<feature type="binding site" evidence="14 15">
    <location>
        <position position="113"/>
    </location>
    <ligand>
        <name>[2Fe-2S] cluster</name>
        <dbReference type="ChEBI" id="CHEBI:190135"/>
    </ligand>
</feature>
<dbReference type="PANTHER" id="PTHR22976">
    <property type="entry name" value="BIOTIN SYNTHASE"/>
    <property type="match status" value="1"/>
</dbReference>
<evidence type="ECO:0000256" key="6">
    <source>
        <dbReference type="ARBA" id="ARBA00022679"/>
    </source>
</evidence>
<dbReference type="SUPFAM" id="SSF102114">
    <property type="entry name" value="Radical SAM enzymes"/>
    <property type="match status" value="1"/>
</dbReference>
<comment type="function">
    <text evidence="14">Catalyzes the conversion of dethiobiotin (DTB) to biotin by the insertion of a sulfur atom into dethiobiotin via a radical-based mechanism.</text>
</comment>
<dbReference type="SFLD" id="SFLDG01060">
    <property type="entry name" value="BATS_domain_containing"/>
    <property type="match status" value="1"/>
</dbReference>
<evidence type="ECO:0000259" key="16">
    <source>
        <dbReference type="PROSITE" id="PS51918"/>
    </source>
</evidence>
<dbReference type="SMART" id="SM00729">
    <property type="entry name" value="Elp3"/>
    <property type="match status" value="1"/>
</dbReference>
<organism evidence="17 18">
    <name type="scientific">Gemmatimonas aurantiaca</name>
    <dbReference type="NCBI Taxonomy" id="173480"/>
    <lineage>
        <taxon>Bacteria</taxon>
        <taxon>Pseudomonadati</taxon>
        <taxon>Gemmatimonadota</taxon>
        <taxon>Gemmatimonadia</taxon>
        <taxon>Gemmatimonadales</taxon>
        <taxon>Gemmatimonadaceae</taxon>
        <taxon>Gemmatimonas</taxon>
    </lineage>
</organism>
<name>A0A3D4VB85_9BACT</name>
<dbReference type="InterPro" id="IPR024177">
    <property type="entry name" value="Biotin_synthase"/>
</dbReference>
<dbReference type="Gene3D" id="3.20.20.70">
    <property type="entry name" value="Aldolase class I"/>
    <property type="match status" value="1"/>
</dbReference>
<evidence type="ECO:0000256" key="10">
    <source>
        <dbReference type="ARBA" id="ARBA00022756"/>
    </source>
</evidence>
<feature type="binding site" evidence="14 15">
    <location>
        <position position="69"/>
    </location>
    <ligand>
        <name>[4Fe-4S] cluster</name>
        <dbReference type="ChEBI" id="CHEBI:49883"/>
        <note>4Fe-4S-S-AdoMet</note>
    </ligand>
</feature>